<gene>
    <name evidence="1" type="ORF">NYZ99_12735</name>
</gene>
<keyword evidence="2" id="KW-1185">Reference proteome</keyword>
<sequence>MVDIHKKPGYDPVEMMTDPKDKLVMAKVGWKLLKKKLGFRIVLDIIPLDASLIKGSHGRKTENSEDFPIFISNQSIGNDLPELKATEIYDLIKSHVIN</sequence>
<reference evidence="1" key="1">
    <citation type="submission" date="2022-09" db="EMBL/GenBank/DDBJ databases">
        <title>Maribacter litopenaei sp. nov., isolated from the intestinal tract of the Pacific White Shrimp, Litopenaeus vannamei.</title>
        <authorList>
            <person name="Kim S.Y."/>
            <person name="Hwang C.Y."/>
        </authorList>
    </citation>
    <scope>NUCLEOTIDE SEQUENCE</scope>
    <source>
        <strain evidence="1">HL-LV01</strain>
    </source>
</reference>
<dbReference type="RefSeq" id="WP_260571516.1">
    <property type="nucleotide sequence ID" value="NZ_CP104205.1"/>
</dbReference>
<dbReference type="Proteomes" id="UP001059209">
    <property type="component" value="Chromosome"/>
</dbReference>
<proteinExistence type="predicted"/>
<evidence type="ECO:0000313" key="1">
    <source>
        <dbReference type="EMBL" id="UWX53952.1"/>
    </source>
</evidence>
<name>A0ABY5Y4K7_9FLAO</name>
<dbReference type="EMBL" id="CP104205">
    <property type="protein sequence ID" value="UWX53952.1"/>
    <property type="molecule type" value="Genomic_DNA"/>
</dbReference>
<evidence type="ECO:0000313" key="2">
    <source>
        <dbReference type="Proteomes" id="UP001059209"/>
    </source>
</evidence>
<protein>
    <submittedName>
        <fullName evidence="1">Uncharacterized protein</fullName>
    </submittedName>
</protein>
<accession>A0ABY5Y4K7</accession>
<organism evidence="1 2">
    <name type="scientific">Maribacter litopenaei</name>
    <dbReference type="NCBI Taxonomy" id="2976127"/>
    <lineage>
        <taxon>Bacteria</taxon>
        <taxon>Pseudomonadati</taxon>
        <taxon>Bacteroidota</taxon>
        <taxon>Flavobacteriia</taxon>
        <taxon>Flavobacteriales</taxon>
        <taxon>Flavobacteriaceae</taxon>
        <taxon>Maribacter</taxon>
    </lineage>
</organism>